<keyword evidence="2" id="KW-1185">Reference proteome</keyword>
<name>A0ABS9Z3K1_9HYPH</name>
<sequence>MADPSPPKWNKYGIGDNFLAEAGARAGSKRTRLCRRTFLLAGTFGVISPFVDSPSFARGRTDRVNLLSAPIELSGNWDHMIPAAAMKVVGRMRLACLTGVRLVSDRQPTVLRVDEHLFGPPAVWLHAAEPTTAWVIVDIGERDWSKLAYQFGHELGHVLANSWRFDARPARPCQWLEEAIVEAFSIRGLGKLAEDWKRNPPFPNDNAFGDAIAKYRQNIIDRYSQLGREQGMAEGLAAWLRNNRAVIEASALGPFAKAASLTILAEYERRPKCVEALGALNRWKGRTAVPIDAYLRSWVESCAQLAADSYLPVRLQELLRV</sequence>
<dbReference type="RefSeq" id="WP_243068809.1">
    <property type="nucleotide sequence ID" value="NZ_JAIVFK010000052.1"/>
</dbReference>
<reference evidence="1" key="1">
    <citation type="journal article" date="2022" name="ISME J.">
        <title>Identification of active gaseous-alkane degraders at natural gas seeps.</title>
        <authorList>
            <person name="Farhan Ul Haque M."/>
            <person name="Hernandez M."/>
            <person name="Crombie A.T."/>
            <person name="Murrell J.C."/>
        </authorList>
    </citation>
    <scope>NUCLEOTIDE SEQUENCE</scope>
    <source>
        <strain evidence="1">PC2</strain>
    </source>
</reference>
<evidence type="ECO:0008006" key="3">
    <source>
        <dbReference type="Google" id="ProtNLM"/>
    </source>
</evidence>
<protein>
    <recommendedName>
        <fullName evidence="3">IrrE N-terminal-like domain-containing protein</fullName>
    </recommendedName>
</protein>
<accession>A0ABS9Z3K1</accession>
<evidence type="ECO:0000313" key="2">
    <source>
        <dbReference type="Proteomes" id="UP001139104"/>
    </source>
</evidence>
<organism evidence="1 2">
    <name type="scientific">Candidatus Rhodoblastus alkanivorans</name>
    <dbReference type="NCBI Taxonomy" id="2954117"/>
    <lineage>
        <taxon>Bacteria</taxon>
        <taxon>Pseudomonadati</taxon>
        <taxon>Pseudomonadota</taxon>
        <taxon>Alphaproteobacteria</taxon>
        <taxon>Hyphomicrobiales</taxon>
        <taxon>Rhodoblastaceae</taxon>
        <taxon>Rhodoblastus</taxon>
    </lineage>
</organism>
<proteinExistence type="predicted"/>
<dbReference type="Proteomes" id="UP001139104">
    <property type="component" value="Unassembled WGS sequence"/>
</dbReference>
<dbReference type="EMBL" id="JAIVFP010000001">
    <property type="protein sequence ID" value="MCI4682243.1"/>
    <property type="molecule type" value="Genomic_DNA"/>
</dbReference>
<evidence type="ECO:0000313" key="1">
    <source>
        <dbReference type="EMBL" id="MCI4682243.1"/>
    </source>
</evidence>
<gene>
    <name evidence="1" type="ORF">K2U94_05625</name>
</gene>
<comment type="caution">
    <text evidence="1">The sequence shown here is derived from an EMBL/GenBank/DDBJ whole genome shotgun (WGS) entry which is preliminary data.</text>
</comment>